<evidence type="ECO:0000256" key="13">
    <source>
        <dbReference type="ARBA" id="ARBA00022842"/>
    </source>
</evidence>
<dbReference type="GO" id="GO:0046100">
    <property type="term" value="P:hypoxanthine metabolic process"/>
    <property type="evidence" value="ECO:0007669"/>
    <property type="project" value="TreeGrafter"/>
</dbReference>
<evidence type="ECO:0000256" key="6">
    <source>
        <dbReference type="ARBA" id="ARBA00008391"/>
    </source>
</evidence>
<reference evidence="19" key="1">
    <citation type="submission" date="2015-07" db="EMBL/GenBank/DDBJ databases">
        <title>Lactobacillus ginsenosidimutans/EMML 3141/ whole genome sequencing.</title>
        <authorList>
            <person name="Kim M.K."/>
            <person name="Im W.-T."/>
            <person name="Srinivasan S."/>
            <person name="Lee J.-J."/>
        </authorList>
    </citation>
    <scope>NUCLEOTIDE SEQUENCE [LARGE SCALE GENOMIC DNA]</scope>
    <source>
        <strain evidence="19">EMML 3041</strain>
    </source>
</reference>
<dbReference type="Gene3D" id="3.40.50.2020">
    <property type="match status" value="1"/>
</dbReference>
<feature type="domain" description="Phosphoribosyltransferase" evidence="17">
    <location>
        <begin position="13"/>
        <end position="160"/>
    </location>
</feature>
<comment type="cofactor">
    <cofactor evidence="1 16">
        <name>Mg(2+)</name>
        <dbReference type="ChEBI" id="CHEBI:18420"/>
    </cofactor>
</comment>
<evidence type="ECO:0000256" key="4">
    <source>
        <dbReference type="ARBA" id="ARBA00004669"/>
    </source>
</evidence>
<evidence type="ECO:0000256" key="8">
    <source>
        <dbReference type="ARBA" id="ARBA00022676"/>
    </source>
</evidence>
<evidence type="ECO:0000256" key="2">
    <source>
        <dbReference type="ARBA" id="ARBA00002049"/>
    </source>
</evidence>
<dbReference type="EC" id="2.4.2.8" evidence="16"/>
<dbReference type="CDD" id="cd06223">
    <property type="entry name" value="PRTases_typeI"/>
    <property type="match status" value="1"/>
</dbReference>
<evidence type="ECO:0000256" key="9">
    <source>
        <dbReference type="ARBA" id="ARBA00022679"/>
    </source>
</evidence>
<evidence type="ECO:0000256" key="15">
    <source>
        <dbReference type="ARBA" id="ARBA00049402"/>
    </source>
</evidence>
<comment type="subcellular location">
    <subcellularLocation>
        <location evidence="3 16">Cytoplasm</location>
    </subcellularLocation>
</comment>
<evidence type="ECO:0000259" key="17">
    <source>
        <dbReference type="Pfam" id="PF00156"/>
    </source>
</evidence>
<dbReference type="GO" id="GO:0006166">
    <property type="term" value="P:purine ribonucleoside salvage"/>
    <property type="evidence" value="ECO:0007669"/>
    <property type="project" value="UniProtKB-KW"/>
</dbReference>
<evidence type="ECO:0000313" key="18">
    <source>
        <dbReference type="EMBL" id="AKP67056.1"/>
    </source>
</evidence>
<gene>
    <name evidence="18" type="ORF">ABM34_05560</name>
</gene>
<dbReference type="FunFam" id="3.40.50.2020:FF:000006">
    <property type="entry name" value="Hypoxanthine phosphoribosyltransferase"/>
    <property type="match status" value="1"/>
</dbReference>
<dbReference type="PATRIC" id="fig|1007676.4.peg.1102"/>
<dbReference type="OrthoDB" id="9802824at2"/>
<dbReference type="STRING" id="1007676.ABM34_05560"/>
<dbReference type="InterPro" id="IPR029057">
    <property type="entry name" value="PRTase-like"/>
</dbReference>
<dbReference type="NCBIfam" id="TIGR01203">
    <property type="entry name" value="HGPRTase"/>
    <property type="match status" value="1"/>
</dbReference>
<keyword evidence="10 16" id="KW-0479">Metal-binding</keyword>
<dbReference type="InterPro" id="IPR050408">
    <property type="entry name" value="HGPRT"/>
</dbReference>
<name>A0A0H4QJ38_9LACO</name>
<dbReference type="Proteomes" id="UP000036106">
    <property type="component" value="Chromosome"/>
</dbReference>
<dbReference type="AlphaFoldDB" id="A0A0H4QJ38"/>
<evidence type="ECO:0000256" key="3">
    <source>
        <dbReference type="ARBA" id="ARBA00004496"/>
    </source>
</evidence>
<organism evidence="18 19">
    <name type="scientific">Companilactobacillus ginsenosidimutans</name>
    <dbReference type="NCBI Taxonomy" id="1007676"/>
    <lineage>
        <taxon>Bacteria</taxon>
        <taxon>Bacillati</taxon>
        <taxon>Bacillota</taxon>
        <taxon>Bacilli</taxon>
        <taxon>Lactobacillales</taxon>
        <taxon>Lactobacillaceae</taxon>
        <taxon>Companilactobacillus</taxon>
    </lineage>
</organism>
<evidence type="ECO:0000256" key="7">
    <source>
        <dbReference type="ARBA" id="ARBA00022490"/>
    </source>
</evidence>
<proteinExistence type="inferred from homology"/>
<comment type="pathway">
    <text evidence="4 16">Purine metabolism; IMP biosynthesis via salvage pathway; IMP from hypoxanthine: step 1/1.</text>
</comment>
<evidence type="ECO:0000256" key="16">
    <source>
        <dbReference type="RuleBase" id="RU364099"/>
    </source>
</evidence>
<dbReference type="PANTHER" id="PTHR43340:SF1">
    <property type="entry name" value="HYPOXANTHINE PHOSPHORIBOSYLTRANSFERASE"/>
    <property type="match status" value="1"/>
</dbReference>
<evidence type="ECO:0000313" key="19">
    <source>
        <dbReference type="Proteomes" id="UP000036106"/>
    </source>
</evidence>
<evidence type="ECO:0000256" key="5">
    <source>
        <dbReference type="ARBA" id="ARBA00004676"/>
    </source>
</evidence>
<accession>A0A0H4QJ38</accession>
<dbReference type="EMBL" id="CP012034">
    <property type="protein sequence ID" value="AKP67056.1"/>
    <property type="molecule type" value="Genomic_DNA"/>
</dbReference>
<dbReference type="SUPFAM" id="SSF53271">
    <property type="entry name" value="PRTase-like"/>
    <property type="match status" value="1"/>
</dbReference>
<keyword evidence="11 16" id="KW-0660">Purine salvage</keyword>
<comment type="pathway">
    <text evidence="5">Purine metabolism; GMP biosynthesis via salvage pathway; GMP from guanine: step 1/1.</text>
</comment>
<keyword evidence="19" id="KW-1185">Reference proteome</keyword>
<keyword evidence="12 16" id="KW-0547">Nucleotide-binding</keyword>
<keyword evidence="9 16" id="KW-0808">Transferase</keyword>
<dbReference type="UniPathway" id="UPA00591">
    <property type="reaction ID" value="UER00648"/>
</dbReference>
<comment type="function">
    <text evidence="2">Purine salvage pathway enzyme that catalyzes the transfer of the ribosyl-5-phosphate group from 5-phospho-alpha-D-ribose 1-diphosphate (PRPP) to the N9 position of the 6-oxopurines hypoxanthine and guanine to form the corresponding ribonucleotides IMP (inosine 5'-monophosphate) and GMP (guanosine 5'-monophosphate), with the release of PPi.</text>
</comment>
<sequence>MNSDIERVLVSEEEIAEANRRLGEQLSQDYAGKNPLFVCILRGAAMFMMDLIKNIDIPLEYDFMDVSSYGGENTVSTGDVRIIKDLDTSLRDRDVVIVEDIIDTGFTLDRLVELFNTRHAKSIKIVSFLDKPSRRIKHVHVDYNGVKIPDEFVVGYGMDYDERYRNLPYVGVLKQEVYSTK</sequence>
<dbReference type="InterPro" id="IPR005904">
    <property type="entry name" value="Hxn_phspho_trans"/>
</dbReference>
<dbReference type="GO" id="GO:0006178">
    <property type="term" value="P:guanine salvage"/>
    <property type="evidence" value="ECO:0007669"/>
    <property type="project" value="TreeGrafter"/>
</dbReference>
<dbReference type="GO" id="GO:0032263">
    <property type="term" value="P:GMP salvage"/>
    <property type="evidence" value="ECO:0007669"/>
    <property type="project" value="UniProtKB-UniPathway"/>
</dbReference>
<dbReference type="PANTHER" id="PTHR43340">
    <property type="entry name" value="HYPOXANTHINE-GUANINE PHOSPHORIBOSYLTRANSFERASE"/>
    <property type="match status" value="1"/>
</dbReference>
<dbReference type="GO" id="GO:0005829">
    <property type="term" value="C:cytosol"/>
    <property type="evidence" value="ECO:0007669"/>
    <property type="project" value="TreeGrafter"/>
</dbReference>
<dbReference type="InterPro" id="IPR000836">
    <property type="entry name" value="PRTase_dom"/>
</dbReference>
<keyword evidence="13 16" id="KW-0460">Magnesium</keyword>
<evidence type="ECO:0000256" key="10">
    <source>
        <dbReference type="ARBA" id="ARBA00022723"/>
    </source>
</evidence>
<dbReference type="KEGG" id="lgn:ABM34_05560"/>
<comment type="catalytic activity">
    <reaction evidence="14">
        <text>GMP + diphosphate = guanine + 5-phospho-alpha-D-ribose 1-diphosphate</text>
        <dbReference type="Rhea" id="RHEA:25424"/>
        <dbReference type="ChEBI" id="CHEBI:16235"/>
        <dbReference type="ChEBI" id="CHEBI:33019"/>
        <dbReference type="ChEBI" id="CHEBI:58017"/>
        <dbReference type="ChEBI" id="CHEBI:58115"/>
        <dbReference type="EC" id="2.4.2.8"/>
    </reaction>
    <physiologicalReaction direction="right-to-left" evidence="14">
        <dbReference type="Rhea" id="RHEA:25426"/>
    </physiologicalReaction>
</comment>
<keyword evidence="7 16" id="KW-0963">Cytoplasm</keyword>
<dbReference type="Pfam" id="PF00156">
    <property type="entry name" value="Pribosyltran"/>
    <property type="match status" value="1"/>
</dbReference>
<dbReference type="GO" id="GO:0032264">
    <property type="term" value="P:IMP salvage"/>
    <property type="evidence" value="ECO:0007669"/>
    <property type="project" value="UniProtKB-UniPathway"/>
</dbReference>
<comment type="catalytic activity">
    <reaction evidence="15">
        <text>IMP + diphosphate = hypoxanthine + 5-phospho-alpha-D-ribose 1-diphosphate</text>
        <dbReference type="Rhea" id="RHEA:17973"/>
        <dbReference type="ChEBI" id="CHEBI:17368"/>
        <dbReference type="ChEBI" id="CHEBI:33019"/>
        <dbReference type="ChEBI" id="CHEBI:58017"/>
        <dbReference type="ChEBI" id="CHEBI:58053"/>
        <dbReference type="EC" id="2.4.2.8"/>
    </reaction>
    <physiologicalReaction direction="right-to-left" evidence="15">
        <dbReference type="Rhea" id="RHEA:17975"/>
    </physiologicalReaction>
</comment>
<dbReference type="GO" id="GO:0000166">
    <property type="term" value="F:nucleotide binding"/>
    <property type="evidence" value="ECO:0007669"/>
    <property type="project" value="UniProtKB-KW"/>
</dbReference>
<comment type="similarity">
    <text evidence="6 16">Belongs to the purine/pyrimidine phosphoribosyltransferase family.</text>
</comment>
<protein>
    <recommendedName>
        <fullName evidence="16">Hypoxanthine phosphoribosyltransferase</fullName>
        <ecNumber evidence="16">2.4.2.8</ecNumber>
    </recommendedName>
</protein>
<dbReference type="RefSeq" id="WP_048704111.1">
    <property type="nucleotide sequence ID" value="NZ_CP012034.1"/>
</dbReference>
<dbReference type="GO" id="GO:0000287">
    <property type="term" value="F:magnesium ion binding"/>
    <property type="evidence" value="ECO:0007669"/>
    <property type="project" value="TreeGrafter"/>
</dbReference>
<dbReference type="UniPathway" id="UPA00909">
    <property type="reaction ID" value="UER00887"/>
</dbReference>
<dbReference type="GO" id="GO:0004422">
    <property type="term" value="F:hypoxanthine phosphoribosyltransferase activity"/>
    <property type="evidence" value="ECO:0007669"/>
    <property type="project" value="InterPro"/>
</dbReference>
<evidence type="ECO:0000256" key="1">
    <source>
        <dbReference type="ARBA" id="ARBA00001946"/>
    </source>
</evidence>
<evidence type="ECO:0000256" key="12">
    <source>
        <dbReference type="ARBA" id="ARBA00022741"/>
    </source>
</evidence>
<dbReference type="GO" id="GO:0052657">
    <property type="term" value="F:guanine phosphoribosyltransferase activity"/>
    <property type="evidence" value="ECO:0007669"/>
    <property type="project" value="UniProtKB-ARBA"/>
</dbReference>
<evidence type="ECO:0000256" key="11">
    <source>
        <dbReference type="ARBA" id="ARBA00022726"/>
    </source>
</evidence>
<evidence type="ECO:0000256" key="14">
    <source>
        <dbReference type="ARBA" id="ARBA00048811"/>
    </source>
</evidence>
<keyword evidence="8 16" id="KW-0328">Glycosyltransferase</keyword>